<dbReference type="InterPro" id="IPR018200">
    <property type="entry name" value="USP_CS"/>
</dbReference>
<dbReference type="InterPro" id="IPR006615">
    <property type="entry name" value="Pept_C19_DUSP"/>
</dbReference>
<reference evidence="5" key="1">
    <citation type="journal article" date="2019" name="Database">
        <title>The radish genome database (RadishGD): an integrated information resource for radish genomics.</title>
        <authorList>
            <person name="Yu H.J."/>
            <person name="Baek S."/>
            <person name="Lee Y.J."/>
            <person name="Cho A."/>
            <person name="Mun J.H."/>
        </authorList>
    </citation>
    <scope>NUCLEOTIDE SEQUENCE [LARGE SCALE GENOMIC DNA]</scope>
    <source>
        <strain evidence="5">cv. WK10039</strain>
    </source>
</reference>
<dbReference type="PROSITE" id="PS00972">
    <property type="entry name" value="USP_1"/>
    <property type="match status" value="1"/>
</dbReference>
<dbReference type="GO" id="GO:0004843">
    <property type="term" value="F:cysteine-type deubiquitinase activity"/>
    <property type="evidence" value="ECO:0007669"/>
    <property type="project" value="InterPro"/>
</dbReference>
<proteinExistence type="inferred from homology"/>
<evidence type="ECO:0000313" key="6">
    <source>
        <dbReference type="RefSeq" id="XP_018455209.2"/>
    </source>
</evidence>
<dbReference type="PROSITE" id="PS51283">
    <property type="entry name" value="DUSP"/>
    <property type="match status" value="1"/>
</dbReference>
<dbReference type="RefSeq" id="XP_018455209.2">
    <property type="nucleotide sequence ID" value="XM_018599707.2"/>
</dbReference>
<evidence type="ECO:0000259" key="3">
    <source>
        <dbReference type="PROSITE" id="PS50235"/>
    </source>
</evidence>
<dbReference type="InterPro" id="IPR001394">
    <property type="entry name" value="Peptidase_C19_UCH"/>
</dbReference>
<dbReference type="GO" id="GO:0016579">
    <property type="term" value="P:protein deubiquitination"/>
    <property type="evidence" value="ECO:0007669"/>
    <property type="project" value="InterPro"/>
</dbReference>
<gene>
    <name evidence="6" type="primary">LOC108826320</name>
</gene>
<sequence length="753" mass="85029">MTIPNSTVPEEERRIVTELTSKSNKESDSFFSVSKSWYSSWERYVEQPSEAPRPGPINNHHIIETTTTSDHPPQLRRFLVEGKDYVLVPQQVWNRLFQWYEGGPQIRGDLISFFLSSDENDGDDLSSIWLAKQASVRELYDKVCAMKNVSQEKARIWDYTCMSKVKLLNPLSDKTLEESGFLKDQDILLEVAESSSSSSSYSLEPPGLAGLVNLGNTCYMNSALQCLAHTPPILDYFLQDNPLGMSGELAKAFGELLKDLWSPGRKIVAPSFFKTKLETYAPQFSGNMEQDSHELLVSLLGGLHTVLKDSDNDSVIANAFQGHWKSTLVCPVCGKKLISFDPFKCMDLLLPLTRSITVTVFSSDGSHPPVPYTVKVPKERSCGDLITALRTACCLTDDETLLLAKVHEHKISRYFENPLESLSAIRDEDHIVAYRMNQTQKESGKAKLEILHGRAVNGRRDLKLFGTPFVTCVNTEPLSESDIDAVISGFLFPLQRVQASSKIHNGRENGHLPHAAAAADDASDRGELSFRIFLTDEGYVNFKPFQSDSSVNPGLVTRILVEWNNDEHEKYDASHLRDLPEVYRTSFSAEKTKQEAMSLLSCLEAFLAEASLGLDNMWKCPKCDVYRQANKKLDLWKLPDILVFQLQRLRTSKYFFRKMDTFVNFPINDLDLSKYVKNEDGESYLYQLYAVTNHHGGVDGAHYTAYAKLNDDNKWYHFDDSNVSPMKESEVESSAAYLLFYRRVGSETKTQSA</sequence>
<dbReference type="AlphaFoldDB" id="A0A6J0L6U3"/>
<dbReference type="GeneID" id="108826320"/>
<feature type="domain" description="DUSP" evidence="4">
    <location>
        <begin position="7"/>
        <end position="111"/>
    </location>
</feature>
<dbReference type="PANTHER" id="PTHR21646:SF46">
    <property type="entry name" value="UBIQUITIN CARBOXYL-TERMINAL HYDROLASE"/>
    <property type="match status" value="1"/>
</dbReference>
<dbReference type="InterPro" id="IPR038765">
    <property type="entry name" value="Papain-like_cys_pep_sf"/>
</dbReference>
<dbReference type="PANTHER" id="PTHR21646">
    <property type="entry name" value="UBIQUITIN CARBOXYL-TERMINAL HYDROLASE"/>
    <property type="match status" value="1"/>
</dbReference>
<dbReference type="Gene3D" id="3.30.2230.10">
    <property type="entry name" value="DUSP-like"/>
    <property type="match status" value="1"/>
</dbReference>
<dbReference type="InterPro" id="IPR050185">
    <property type="entry name" value="Ub_carboxyl-term_hydrolase"/>
</dbReference>
<evidence type="ECO:0000259" key="4">
    <source>
        <dbReference type="PROSITE" id="PS51283"/>
    </source>
</evidence>
<dbReference type="Gene3D" id="3.90.70.10">
    <property type="entry name" value="Cysteine proteinases"/>
    <property type="match status" value="2"/>
</dbReference>
<dbReference type="SMART" id="SM00695">
    <property type="entry name" value="DUSP"/>
    <property type="match status" value="1"/>
</dbReference>
<reference evidence="6" key="2">
    <citation type="submission" date="2025-08" db="UniProtKB">
        <authorList>
            <consortium name="RefSeq"/>
        </authorList>
    </citation>
    <scope>IDENTIFICATION</scope>
    <source>
        <tissue evidence="6">Leaf</tissue>
    </source>
</reference>
<feature type="domain" description="USP" evidence="3">
    <location>
        <begin position="209"/>
        <end position="744"/>
    </location>
</feature>
<evidence type="ECO:0000313" key="5">
    <source>
        <dbReference type="Proteomes" id="UP000504610"/>
    </source>
</evidence>
<dbReference type="InterPro" id="IPR028889">
    <property type="entry name" value="USP"/>
</dbReference>
<dbReference type="Proteomes" id="UP000504610">
    <property type="component" value="Chromosome 2"/>
</dbReference>
<comment type="function">
    <text evidence="2">Recognizes and hydrolyzes the peptide bond at the C-terminal Gly of ubiquitin. Involved in the processing of poly-ubiquitin precursors as well as that of ubiquitinated proteins.</text>
</comment>
<dbReference type="KEGG" id="rsz:108826320"/>
<dbReference type="PROSITE" id="PS50235">
    <property type="entry name" value="USP_3"/>
    <property type="match status" value="1"/>
</dbReference>
<dbReference type="Pfam" id="PF00443">
    <property type="entry name" value="UCH"/>
    <property type="match status" value="1"/>
</dbReference>
<dbReference type="Gene3D" id="3.10.20.90">
    <property type="entry name" value="Phosphatidylinositol 3-kinase Catalytic Subunit, Chain A, domain 1"/>
    <property type="match status" value="1"/>
</dbReference>
<dbReference type="OrthoDB" id="73004at2759"/>
<organism evidence="5 6">
    <name type="scientific">Raphanus sativus</name>
    <name type="common">Radish</name>
    <name type="synonym">Raphanus raphanistrum var. sativus</name>
    <dbReference type="NCBI Taxonomy" id="3726"/>
    <lineage>
        <taxon>Eukaryota</taxon>
        <taxon>Viridiplantae</taxon>
        <taxon>Streptophyta</taxon>
        <taxon>Embryophyta</taxon>
        <taxon>Tracheophyta</taxon>
        <taxon>Spermatophyta</taxon>
        <taxon>Magnoliopsida</taxon>
        <taxon>eudicotyledons</taxon>
        <taxon>Gunneridae</taxon>
        <taxon>Pentapetalae</taxon>
        <taxon>rosids</taxon>
        <taxon>malvids</taxon>
        <taxon>Brassicales</taxon>
        <taxon>Brassicaceae</taxon>
        <taxon>Brassiceae</taxon>
        <taxon>Raphanus</taxon>
    </lineage>
</organism>
<name>A0A6J0L6U3_RAPSA</name>
<accession>A0A6J0L6U3</accession>
<comment type="similarity">
    <text evidence="1">Belongs to the peptidase C19 family.</text>
</comment>
<dbReference type="CDD" id="cd02674">
    <property type="entry name" value="Peptidase_C19R"/>
    <property type="match status" value="1"/>
</dbReference>
<protein>
    <submittedName>
        <fullName evidence="6">Ubiquitin carboxyl-terminal hydrolase 10-like</fullName>
    </submittedName>
</protein>
<dbReference type="SUPFAM" id="SSF54001">
    <property type="entry name" value="Cysteine proteinases"/>
    <property type="match status" value="1"/>
</dbReference>
<evidence type="ECO:0000256" key="2">
    <source>
        <dbReference type="ARBA" id="ARBA00037450"/>
    </source>
</evidence>
<dbReference type="SUPFAM" id="SSF143791">
    <property type="entry name" value="DUSP-like"/>
    <property type="match status" value="1"/>
</dbReference>
<evidence type="ECO:0000256" key="1">
    <source>
        <dbReference type="ARBA" id="ARBA00009085"/>
    </source>
</evidence>
<keyword evidence="5" id="KW-1185">Reference proteome</keyword>
<dbReference type="Pfam" id="PF06337">
    <property type="entry name" value="DUSP"/>
    <property type="match status" value="1"/>
</dbReference>
<dbReference type="InterPro" id="IPR035927">
    <property type="entry name" value="DUSP-like_sf"/>
</dbReference>